<evidence type="ECO:0000256" key="1">
    <source>
        <dbReference type="SAM" id="MobiDB-lite"/>
    </source>
</evidence>
<feature type="compositionally biased region" description="Polar residues" evidence="1">
    <location>
        <begin position="115"/>
        <end position="140"/>
    </location>
</feature>
<name>A0A024SHX3_HYPJR</name>
<evidence type="ECO:0000313" key="3">
    <source>
        <dbReference type="Proteomes" id="UP000024376"/>
    </source>
</evidence>
<protein>
    <submittedName>
        <fullName evidence="2">Uncharacterized protein</fullName>
    </submittedName>
</protein>
<reference evidence="3" key="1">
    <citation type="journal article" date="2013" name="Ind. Biotechnol.">
        <title>Comparative genomics analysis of Trichoderma reesei strains.</title>
        <authorList>
            <person name="Koike H."/>
            <person name="Aerts A."/>
            <person name="LaButti K."/>
            <person name="Grigoriev I.V."/>
            <person name="Baker S.E."/>
        </authorList>
    </citation>
    <scope>NUCLEOTIDE SEQUENCE [LARGE SCALE GENOMIC DNA]</scope>
    <source>
        <strain evidence="3">ATCC 56765 / BCRC 32924 / NRRL 11460 / Rut C-30</strain>
    </source>
</reference>
<feature type="region of interest" description="Disordered" evidence="1">
    <location>
        <begin position="51"/>
        <end position="147"/>
    </location>
</feature>
<proteinExistence type="predicted"/>
<evidence type="ECO:0000313" key="2">
    <source>
        <dbReference type="EMBL" id="ETS04351.1"/>
    </source>
</evidence>
<gene>
    <name evidence="2" type="ORF">M419DRAFT_127481</name>
</gene>
<accession>A0A024SHX3</accession>
<dbReference type="Proteomes" id="UP000024376">
    <property type="component" value="Unassembled WGS sequence"/>
</dbReference>
<dbReference type="KEGG" id="trr:M419DRAFT_127481"/>
<dbReference type="OrthoDB" id="4900262at2759"/>
<dbReference type="AlphaFoldDB" id="A0A024SHX3"/>
<sequence length="660" mass="73466">MVMMPQRIQPALLLSKLAVNAALTSTSPILAVPSQAWASLNASVALGRRHYLQRPTHQDKSKGKKRVKREVDDDAEDKWTSDSNTTATSDNRPAATASQSFWKRVKSSHRLDEGVSSTSSKKNTGEAAQSTGQAKTTSTGKPEGTEPSGYVYSAPLCGLLTYPPRLISALQDFASKFPSDLLPINQMILATHLWMDIRNSPKFASRQSTDPIPDIPLACMILYYGHWLRWTHEMQLAEHPHPFPWVEKACATDLKAMRFDTGDDDLDQEEIQALMALVSAAVPGVHMLDRVRISPCCMPEAGNCGHELKPSKISLALSGVPDIHLMGLRTYDHANGRIGDNKFTSVSWPQFLDYLLYHPPIYKYPFAPHHRLEACRFMPQTWGTVTGAKGCWGFAVKPLPDVPTEPIDGSEKLVQLKALLSPDDYKLYIHQSRIHHEKTLNYIRDTGPCAFTTNANGWLRPSGMPPLTRADLTRPAPVALTLGLPPLPLARNVINPNETAGATIGQVAQSEEDPDMRQWKSPAGKVDSEAFDELLALWTAIPQGCHFAWYRGLELLKGSTREGVTTEDLLLFMNQLMERVRRDTGFIADIMSKALEGLQRMVSAETSAHIRDRKVKQIMCLWKMVKKAMGELGAEGDKWLVDWKKLAAQYGEVQRESKKD</sequence>
<dbReference type="EMBL" id="KI911141">
    <property type="protein sequence ID" value="ETS04351.1"/>
    <property type="molecule type" value="Genomic_DNA"/>
</dbReference>
<organism evidence="2 3">
    <name type="scientific">Hypocrea jecorina (strain ATCC 56765 / BCRC 32924 / NRRL 11460 / Rut C-30)</name>
    <name type="common">Trichoderma reesei</name>
    <dbReference type="NCBI Taxonomy" id="1344414"/>
    <lineage>
        <taxon>Eukaryota</taxon>
        <taxon>Fungi</taxon>
        <taxon>Dikarya</taxon>
        <taxon>Ascomycota</taxon>
        <taxon>Pezizomycotina</taxon>
        <taxon>Sordariomycetes</taxon>
        <taxon>Hypocreomycetidae</taxon>
        <taxon>Hypocreales</taxon>
        <taxon>Hypocreaceae</taxon>
        <taxon>Trichoderma</taxon>
    </lineage>
</organism>
<dbReference type="HOGENOM" id="CLU_415634_0_0_1"/>
<feature type="compositionally biased region" description="Low complexity" evidence="1">
    <location>
        <begin position="81"/>
        <end position="91"/>
    </location>
</feature>